<dbReference type="Proteomes" id="UP000676336">
    <property type="component" value="Unassembled WGS sequence"/>
</dbReference>
<feature type="non-terminal residue" evidence="1">
    <location>
        <position position="1"/>
    </location>
</feature>
<reference evidence="1" key="1">
    <citation type="submission" date="2021-02" db="EMBL/GenBank/DDBJ databases">
        <authorList>
            <person name="Nowell W R."/>
        </authorList>
    </citation>
    <scope>NUCLEOTIDE SEQUENCE</scope>
</reference>
<comment type="caution">
    <text evidence="1">The sequence shown here is derived from an EMBL/GenBank/DDBJ whole genome shotgun (WGS) entry which is preliminary data.</text>
</comment>
<dbReference type="Pfam" id="PF13516">
    <property type="entry name" value="LRR_6"/>
    <property type="match status" value="2"/>
</dbReference>
<sequence length="65" mass="7045">ALITLDLFYNKITDAGVKYLTSALLNNTTLTTLDLGCNGIHDDGAHHLASALQNNRVSVILYETI</sequence>
<dbReference type="EMBL" id="CAJOBI010020357">
    <property type="protein sequence ID" value="CAF4212262.1"/>
    <property type="molecule type" value="Genomic_DNA"/>
</dbReference>
<dbReference type="AlphaFoldDB" id="A0A8S2SA54"/>
<dbReference type="SMART" id="SM00368">
    <property type="entry name" value="LRR_RI"/>
    <property type="match status" value="2"/>
</dbReference>
<accession>A0A8S2SA54</accession>
<organism evidence="1 2">
    <name type="scientific">Rotaria magnacalcarata</name>
    <dbReference type="NCBI Taxonomy" id="392030"/>
    <lineage>
        <taxon>Eukaryota</taxon>
        <taxon>Metazoa</taxon>
        <taxon>Spiralia</taxon>
        <taxon>Gnathifera</taxon>
        <taxon>Rotifera</taxon>
        <taxon>Eurotatoria</taxon>
        <taxon>Bdelloidea</taxon>
        <taxon>Philodinida</taxon>
        <taxon>Philodinidae</taxon>
        <taxon>Rotaria</taxon>
    </lineage>
</organism>
<dbReference type="Gene3D" id="3.80.10.10">
    <property type="entry name" value="Ribonuclease Inhibitor"/>
    <property type="match status" value="1"/>
</dbReference>
<dbReference type="SUPFAM" id="SSF52047">
    <property type="entry name" value="RNI-like"/>
    <property type="match status" value="1"/>
</dbReference>
<evidence type="ECO:0000313" key="1">
    <source>
        <dbReference type="EMBL" id="CAF4212262.1"/>
    </source>
</evidence>
<dbReference type="PANTHER" id="PTHR46984">
    <property type="entry name" value="LEUCINE-RICH REPEAT-CONTAINING PROTEIN 71"/>
    <property type="match status" value="1"/>
</dbReference>
<dbReference type="InterPro" id="IPR001611">
    <property type="entry name" value="Leu-rich_rpt"/>
</dbReference>
<dbReference type="InterPro" id="IPR032675">
    <property type="entry name" value="LRR_dom_sf"/>
</dbReference>
<protein>
    <submittedName>
        <fullName evidence="1">Uncharacterized protein</fullName>
    </submittedName>
</protein>
<gene>
    <name evidence="1" type="ORF">SMN809_LOCUS22362</name>
</gene>
<proteinExistence type="predicted"/>
<dbReference type="InterPro" id="IPR053040">
    <property type="entry name" value="LRR-containing_protein_71"/>
</dbReference>
<evidence type="ECO:0000313" key="2">
    <source>
        <dbReference type="Proteomes" id="UP000676336"/>
    </source>
</evidence>
<dbReference type="PANTHER" id="PTHR46984:SF1">
    <property type="entry name" value="LEUCINE-RICH REPEAT-CONTAINING PROTEIN 71"/>
    <property type="match status" value="1"/>
</dbReference>
<name>A0A8S2SA54_9BILA</name>